<reference evidence="1 2" key="1">
    <citation type="journal article" date="2022" name="Hortic Res">
        <title>A haplotype resolved chromosomal level avocado genome allows analysis of novel avocado genes.</title>
        <authorList>
            <person name="Nath O."/>
            <person name="Fletcher S.J."/>
            <person name="Hayward A."/>
            <person name="Shaw L.M."/>
            <person name="Masouleh A.K."/>
            <person name="Furtado A."/>
            <person name="Henry R.J."/>
            <person name="Mitter N."/>
        </authorList>
    </citation>
    <scope>NUCLEOTIDE SEQUENCE [LARGE SCALE GENOMIC DNA]</scope>
    <source>
        <strain evidence="2">cv. Hass</strain>
    </source>
</reference>
<dbReference type="Proteomes" id="UP001234297">
    <property type="component" value="Chromosome 4"/>
</dbReference>
<gene>
    <name evidence="1" type="ORF">MRB53_014184</name>
</gene>
<comment type="caution">
    <text evidence="1">The sequence shown here is derived from an EMBL/GenBank/DDBJ whole genome shotgun (WGS) entry which is preliminary data.</text>
</comment>
<accession>A0ACC2KAS1</accession>
<keyword evidence="2" id="KW-1185">Reference proteome</keyword>
<dbReference type="EMBL" id="CM056812">
    <property type="protein sequence ID" value="KAJ8617998.1"/>
    <property type="molecule type" value="Genomic_DNA"/>
</dbReference>
<name>A0ACC2KAS1_PERAE</name>
<organism evidence="1 2">
    <name type="scientific">Persea americana</name>
    <name type="common">Avocado</name>
    <dbReference type="NCBI Taxonomy" id="3435"/>
    <lineage>
        <taxon>Eukaryota</taxon>
        <taxon>Viridiplantae</taxon>
        <taxon>Streptophyta</taxon>
        <taxon>Embryophyta</taxon>
        <taxon>Tracheophyta</taxon>
        <taxon>Spermatophyta</taxon>
        <taxon>Magnoliopsida</taxon>
        <taxon>Magnoliidae</taxon>
        <taxon>Laurales</taxon>
        <taxon>Lauraceae</taxon>
        <taxon>Persea</taxon>
    </lineage>
</organism>
<protein>
    <submittedName>
        <fullName evidence="1">Uncharacterized protein</fullName>
    </submittedName>
</protein>
<proteinExistence type="predicted"/>
<sequence length="159" mass="18335">MRSFCTQKWVWSFVEANKDPDPSLCWIDSRKMDKCCGSRLQGRSRPSPEKQGHLRRRREFCLSSNRDNEEEGLATTSLEKWDPDSVVLGVAVAEEGIQTRCLQQDKEKTRHVEDLKEISGSRHYKEGDLEFWPVPEKKKSIADVEEEDAAHSLSPTRTI</sequence>
<evidence type="ECO:0000313" key="2">
    <source>
        <dbReference type="Proteomes" id="UP001234297"/>
    </source>
</evidence>
<evidence type="ECO:0000313" key="1">
    <source>
        <dbReference type="EMBL" id="KAJ8617998.1"/>
    </source>
</evidence>